<reference evidence="1" key="1">
    <citation type="journal article" date="2019" name="Environ. Microbiol.">
        <title>Fungal ecological strategies reflected in gene transcription - a case study of two litter decomposers.</title>
        <authorList>
            <person name="Barbi F."/>
            <person name="Kohler A."/>
            <person name="Barry K."/>
            <person name="Baskaran P."/>
            <person name="Daum C."/>
            <person name="Fauchery L."/>
            <person name="Ihrmark K."/>
            <person name="Kuo A."/>
            <person name="LaButti K."/>
            <person name="Lipzen A."/>
            <person name="Morin E."/>
            <person name="Grigoriev I.V."/>
            <person name="Henrissat B."/>
            <person name="Lindahl B."/>
            <person name="Martin F."/>
        </authorList>
    </citation>
    <scope>NUCLEOTIDE SEQUENCE</scope>
    <source>
        <strain evidence="1">JB14</strain>
    </source>
</reference>
<keyword evidence="2" id="KW-1185">Reference proteome</keyword>
<proteinExistence type="predicted"/>
<name>A0A6A4HFQ9_9AGAR</name>
<dbReference type="EMBL" id="ML769511">
    <property type="protein sequence ID" value="KAE9396593.1"/>
    <property type="molecule type" value="Genomic_DNA"/>
</dbReference>
<organism evidence="1 2">
    <name type="scientific">Gymnopus androsaceus JB14</name>
    <dbReference type="NCBI Taxonomy" id="1447944"/>
    <lineage>
        <taxon>Eukaryota</taxon>
        <taxon>Fungi</taxon>
        <taxon>Dikarya</taxon>
        <taxon>Basidiomycota</taxon>
        <taxon>Agaricomycotina</taxon>
        <taxon>Agaricomycetes</taxon>
        <taxon>Agaricomycetidae</taxon>
        <taxon>Agaricales</taxon>
        <taxon>Marasmiineae</taxon>
        <taxon>Omphalotaceae</taxon>
        <taxon>Gymnopus</taxon>
    </lineage>
</organism>
<gene>
    <name evidence="1" type="ORF">BT96DRAFT_941581</name>
</gene>
<evidence type="ECO:0000313" key="1">
    <source>
        <dbReference type="EMBL" id="KAE9396593.1"/>
    </source>
</evidence>
<dbReference type="OrthoDB" id="2999566at2759"/>
<evidence type="ECO:0000313" key="2">
    <source>
        <dbReference type="Proteomes" id="UP000799118"/>
    </source>
</evidence>
<protein>
    <submittedName>
        <fullName evidence="1">Uncharacterized protein</fullName>
    </submittedName>
</protein>
<sequence length="273" mass="30641">MAPNFRFPLEQSISACIHKNATSKSPIVIDYDALQNIPWDNAEYEAGLTKVSAMVAKNLKTERYGNINSTQFLALSASIARSNLAIHNRFNFKSNGIDFTPDLPQKPSPTLLLLSAIGRGILDFDDEFVDKGWLPLLENLAAVHQSWESFEQKVKDSKGYRRIALDDVTNFTPVPERTAAAVRRRTDSMDEELKSLSKRYRFTSDSLPVSLSSATSRLHGKGKKLLFIESPSDRRETLKIRLPLKSLLSTVQVDLMPELKSAFDSDSEFDDDV</sequence>
<accession>A0A6A4HFQ9</accession>
<dbReference type="Proteomes" id="UP000799118">
    <property type="component" value="Unassembled WGS sequence"/>
</dbReference>
<dbReference type="AlphaFoldDB" id="A0A6A4HFQ9"/>